<keyword evidence="1" id="KW-0472">Membrane</keyword>
<proteinExistence type="predicted"/>
<dbReference type="EMBL" id="CAMXCT030004549">
    <property type="protein sequence ID" value="CAL4796829.1"/>
    <property type="molecule type" value="Genomic_DNA"/>
</dbReference>
<reference evidence="3" key="2">
    <citation type="submission" date="2024-04" db="EMBL/GenBank/DDBJ databases">
        <authorList>
            <person name="Chen Y."/>
            <person name="Shah S."/>
            <person name="Dougan E. K."/>
            <person name="Thang M."/>
            <person name="Chan C."/>
        </authorList>
    </citation>
    <scope>NUCLEOTIDE SEQUENCE [LARGE SCALE GENOMIC DNA]</scope>
</reference>
<keyword evidence="4" id="KW-1185">Reference proteome</keyword>
<keyword evidence="1" id="KW-0812">Transmembrane</keyword>
<feature type="transmembrane region" description="Helical" evidence="1">
    <location>
        <begin position="86"/>
        <end position="108"/>
    </location>
</feature>
<dbReference type="Proteomes" id="UP001152797">
    <property type="component" value="Unassembled WGS sequence"/>
</dbReference>
<sequence length="199" mass="22438">MGNDMLPFNYSFYMLIPGVLPVLTSLIPKIMAGQPELANVSQQVIWALRLLMDWSMDVILALFWIRTAMRIWLLAVRYMPHCCSKYPVLMACLLTMPAGSVLTLILFSSDICMHASEDDSMLPAIPFTIWLFILCGLWSHRSVDVFAPPAGLGRSASADLESLESCKECNECPKCNECSERKDCNEHDQGNVWNEHFSI</sequence>
<keyword evidence="1" id="KW-1133">Transmembrane helix</keyword>
<feature type="transmembrane region" description="Helical" evidence="1">
    <location>
        <begin position="120"/>
        <end position="138"/>
    </location>
</feature>
<dbReference type="EMBL" id="CAMXCT010004549">
    <property type="protein sequence ID" value="CAI4009517.1"/>
    <property type="molecule type" value="Genomic_DNA"/>
</dbReference>
<organism evidence="2">
    <name type="scientific">Cladocopium goreaui</name>
    <dbReference type="NCBI Taxonomy" id="2562237"/>
    <lineage>
        <taxon>Eukaryota</taxon>
        <taxon>Sar</taxon>
        <taxon>Alveolata</taxon>
        <taxon>Dinophyceae</taxon>
        <taxon>Suessiales</taxon>
        <taxon>Symbiodiniaceae</taxon>
        <taxon>Cladocopium</taxon>
    </lineage>
</organism>
<comment type="caution">
    <text evidence="2">The sequence shown here is derived from an EMBL/GenBank/DDBJ whole genome shotgun (WGS) entry which is preliminary data.</text>
</comment>
<evidence type="ECO:0000256" key="1">
    <source>
        <dbReference type="SAM" id="Phobius"/>
    </source>
</evidence>
<name>A0A9P1DGP7_9DINO</name>
<dbReference type="AlphaFoldDB" id="A0A9P1DGP7"/>
<evidence type="ECO:0000313" key="3">
    <source>
        <dbReference type="EMBL" id="CAL1162892.1"/>
    </source>
</evidence>
<evidence type="ECO:0000313" key="2">
    <source>
        <dbReference type="EMBL" id="CAI4009517.1"/>
    </source>
</evidence>
<feature type="transmembrane region" description="Helical" evidence="1">
    <location>
        <begin position="44"/>
        <end position="65"/>
    </location>
</feature>
<protein>
    <submittedName>
        <fullName evidence="2">Uncharacterized protein</fullName>
    </submittedName>
</protein>
<feature type="transmembrane region" description="Helical" evidence="1">
    <location>
        <begin position="12"/>
        <end position="32"/>
    </location>
</feature>
<accession>A0A9P1DGP7</accession>
<dbReference type="EMBL" id="CAMXCT020004549">
    <property type="protein sequence ID" value="CAL1162892.1"/>
    <property type="molecule type" value="Genomic_DNA"/>
</dbReference>
<evidence type="ECO:0000313" key="4">
    <source>
        <dbReference type="Proteomes" id="UP001152797"/>
    </source>
</evidence>
<gene>
    <name evidence="2" type="ORF">C1SCF055_LOCUS34869</name>
</gene>
<reference evidence="2" key="1">
    <citation type="submission" date="2022-10" db="EMBL/GenBank/DDBJ databases">
        <authorList>
            <person name="Chen Y."/>
            <person name="Dougan E. K."/>
            <person name="Chan C."/>
            <person name="Rhodes N."/>
            <person name="Thang M."/>
        </authorList>
    </citation>
    <scope>NUCLEOTIDE SEQUENCE</scope>
</reference>